<dbReference type="Proteomes" id="UP001314170">
    <property type="component" value="Unassembled WGS sequence"/>
</dbReference>
<name>A0AAV1RH00_9ROSI</name>
<keyword evidence="2" id="KW-1185">Reference proteome</keyword>
<reference evidence="1 2" key="1">
    <citation type="submission" date="2024-01" db="EMBL/GenBank/DDBJ databases">
        <authorList>
            <person name="Waweru B."/>
        </authorList>
    </citation>
    <scope>NUCLEOTIDE SEQUENCE [LARGE SCALE GENOMIC DNA]</scope>
</reference>
<organism evidence="1 2">
    <name type="scientific">Dovyalis caffra</name>
    <dbReference type="NCBI Taxonomy" id="77055"/>
    <lineage>
        <taxon>Eukaryota</taxon>
        <taxon>Viridiplantae</taxon>
        <taxon>Streptophyta</taxon>
        <taxon>Embryophyta</taxon>
        <taxon>Tracheophyta</taxon>
        <taxon>Spermatophyta</taxon>
        <taxon>Magnoliopsida</taxon>
        <taxon>eudicotyledons</taxon>
        <taxon>Gunneridae</taxon>
        <taxon>Pentapetalae</taxon>
        <taxon>rosids</taxon>
        <taxon>fabids</taxon>
        <taxon>Malpighiales</taxon>
        <taxon>Salicaceae</taxon>
        <taxon>Flacourtieae</taxon>
        <taxon>Dovyalis</taxon>
    </lineage>
</organism>
<dbReference type="AlphaFoldDB" id="A0AAV1RH00"/>
<accession>A0AAV1RH00</accession>
<dbReference type="EMBL" id="CAWUPB010000994">
    <property type="protein sequence ID" value="CAK7335999.1"/>
    <property type="molecule type" value="Genomic_DNA"/>
</dbReference>
<comment type="caution">
    <text evidence="1">The sequence shown here is derived from an EMBL/GenBank/DDBJ whole genome shotgun (WGS) entry which is preliminary data.</text>
</comment>
<evidence type="ECO:0000313" key="2">
    <source>
        <dbReference type="Proteomes" id="UP001314170"/>
    </source>
</evidence>
<sequence length="89" mass="9646">MEELSSSRLEEAGDVIEASSEVVEGSYGVRVRGGRRLGCSNEEKRRLSCLGDGLIKDDVGMPKKCEQEIETCGPSEVKCGPIFHDSAIE</sequence>
<protein>
    <submittedName>
        <fullName evidence="1">Uncharacterized protein</fullName>
    </submittedName>
</protein>
<proteinExistence type="predicted"/>
<gene>
    <name evidence="1" type="ORF">DCAF_LOCUS11003</name>
</gene>
<evidence type="ECO:0000313" key="1">
    <source>
        <dbReference type="EMBL" id="CAK7335999.1"/>
    </source>
</evidence>